<evidence type="ECO:0000313" key="6">
    <source>
        <dbReference type="Proteomes" id="UP000286974"/>
    </source>
</evidence>
<evidence type="ECO:0000256" key="3">
    <source>
        <dbReference type="ARBA" id="ARBA00022777"/>
    </source>
</evidence>
<gene>
    <name evidence="5" type="ORF">NBRC111893_1335</name>
</gene>
<reference evidence="5 6" key="1">
    <citation type="submission" date="2017-11" db="EMBL/GenBank/DDBJ databases">
        <title>Draft Genome Sequence of Lactobacillus curieae NBRC 111893 isolated from Koso, a Japanese sugar-Vegetable Fermented Beverage.</title>
        <authorList>
            <person name="Chiou T.Y."/>
            <person name="Oshima K."/>
            <person name="Suda W."/>
            <person name="Hattori M."/>
            <person name="Takahashi T."/>
        </authorList>
    </citation>
    <scope>NUCLEOTIDE SEQUENCE [LARGE SCALE GENOMIC DNA]</scope>
    <source>
        <strain evidence="5 6">NBRC111893</strain>
    </source>
</reference>
<keyword evidence="6" id="KW-1185">Reference proteome</keyword>
<keyword evidence="2 5" id="KW-0808">Transferase</keyword>
<dbReference type="InterPro" id="IPR043129">
    <property type="entry name" value="ATPase_NBD"/>
</dbReference>
<dbReference type="EC" id="2.7.1.12" evidence="5"/>
<proteinExistence type="inferred from homology"/>
<dbReference type="AlphaFoldDB" id="A0A401FLC9"/>
<accession>A0A401FLC9</accession>
<sequence length="128" mass="14264">MLALEEVVGKPTSIQASGGFARSELWRQMLADIFEQDVAIPESFESTALGAATLGMYSLGLIDNLSDVAQFVGTTNVHHPEPENFTAYRELIPIYIRLSRSLQPEYKNIAEYQRRNVNPDENSSESKA</sequence>
<evidence type="ECO:0000259" key="4">
    <source>
        <dbReference type="Pfam" id="PF02782"/>
    </source>
</evidence>
<comment type="similarity">
    <text evidence="1">Belongs to the FGGY kinase family.</text>
</comment>
<dbReference type="EMBL" id="BEXA01000003">
    <property type="protein sequence ID" value="GAY73189.1"/>
    <property type="molecule type" value="Genomic_DNA"/>
</dbReference>
<organism evidence="5 6">
    <name type="scientific">Lentilactobacillus kosonis</name>
    <dbReference type="NCBI Taxonomy" id="2810561"/>
    <lineage>
        <taxon>Bacteria</taxon>
        <taxon>Bacillati</taxon>
        <taxon>Bacillota</taxon>
        <taxon>Bacilli</taxon>
        <taxon>Lactobacillales</taxon>
        <taxon>Lactobacillaceae</taxon>
        <taxon>Lentilactobacillus</taxon>
    </lineage>
</organism>
<keyword evidence="3 5" id="KW-0418">Kinase</keyword>
<dbReference type="InterPro" id="IPR050406">
    <property type="entry name" value="FGGY_Carb_Kinase"/>
</dbReference>
<dbReference type="Pfam" id="PF02782">
    <property type="entry name" value="FGGY_C"/>
    <property type="match status" value="1"/>
</dbReference>
<comment type="caution">
    <text evidence="5">The sequence shown here is derived from an EMBL/GenBank/DDBJ whole genome shotgun (WGS) entry which is preliminary data.</text>
</comment>
<dbReference type="PANTHER" id="PTHR43095:SF2">
    <property type="entry name" value="GLUCONOKINASE"/>
    <property type="match status" value="1"/>
</dbReference>
<evidence type="ECO:0000313" key="5">
    <source>
        <dbReference type="EMBL" id="GAY73189.1"/>
    </source>
</evidence>
<dbReference type="PANTHER" id="PTHR43095">
    <property type="entry name" value="SUGAR KINASE"/>
    <property type="match status" value="1"/>
</dbReference>
<evidence type="ECO:0000256" key="2">
    <source>
        <dbReference type="ARBA" id="ARBA00022679"/>
    </source>
</evidence>
<feature type="domain" description="Carbohydrate kinase FGGY C-terminal" evidence="4">
    <location>
        <begin position="10"/>
        <end position="58"/>
    </location>
</feature>
<dbReference type="Proteomes" id="UP000286974">
    <property type="component" value="Unassembled WGS sequence"/>
</dbReference>
<evidence type="ECO:0000256" key="1">
    <source>
        <dbReference type="ARBA" id="ARBA00009156"/>
    </source>
</evidence>
<dbReference type="Gene3D" id="3.30.420.40">
    <property type="match status" value="1"/>
</dbReference>
<name>A0A401FLC9_9LACO</name>
<protein>
    <submittedName>
        <fullName evidence="5">Gluconokinase</fullName>
        <ecNumber evidence="5">2.7.1.12</ecNumber>
    </submittedName>
</protein>
<dbReference type="SUPFAM" id="SSF53067">
    <property type="entry name" value="Actin-like ATPase domain"/>
    <property type="match status" value="1"/>
</dbReference>
<dbReference type="GO" id="GO:0046316">
    <property type="term" value="F:gluconokinase activity"/>
    <property type="evidence" value="ECO:0007669"/>
    <property type="project" value="UniProtKB-EC"/>
</dbReference>
<dbReference type="GO" id="GO:0005975">
    <property type="term" value="P:carbohydrate metabolic process"/>
    <property type="evidence" value="ECO:0007669"/>
    <property type="project" value="InterPro"/>
</dbReference>
<dbReference type="InterPro" id="IPR018485">
    <property type="entry name" value="FGGY_C"/>
</dbReference>